<protein>
    <submittedName>
        <fullName evidence="3">Uncharacterized protein</fullName>
    </submittedName>
</protein>
<reference evidence="3" key="1">
    <citation type="submission" date="2021-02" db="EMBL/GenBank/DDBJ databases">
        <authorList>
            <person name="Nowell W R."/>
        </authorList>
    </citation>
    <scope>NUCLEOTIDE SEQUENCE</scope>
    <source>
        <strain evidence="3">Ploen Becks lab</strain>
    </source>
</reference>
<evidence type="ECO:0000313" key="4">
    <source>
        <dbReference type="Proteomes" id="UP000663879"/>
    </source>
</evidence>
<gene>
    <name evidence="3" type="ORF">OXX778_LOCUS17213</name>
</gene>
<name>A0A814I1K6_9BILA</name>
<evidence type="ECO:0000313" key="3">
    <source>
        <dbReference type="EMBL" id="CAF1017629.1"/>
    </source>
</evidence>
<dbReference type="EMBL" id="CAJNOC010004328">
    <property type="protein sequence ID" value="CAF1017629.1"/>
    <property type="molecule type" value="Genomic_DNA"/>
</dbReference>
<accession>A0A814I1K6</accession>
<proteinExistence type="predicted"/>
<feature type="coiled-coil region" evidence="1">
    <location>
        <begin position="436"/>
        <end position="474"/>
    </location>
</feature>
<dbReference type="Proteomes" id="UP000663879">
    <property type="component" value="Unassembled WGS sequence"/>
</dbReference>
<dbReference type="OrthoDB" id="10669258at2759"/>
<sequence length="482" mass="55233">MTSNNNEYNQIDELLQSGQITNAVEFYNYFKNKSNAPSSDFSNLPASSSPIPTSSSSSSISSFSSANKKSSKKCKTTNTLNDYASLLNVPVQNIPKPRFKKTSSTNNLAAYAAPTCHTTPNQNQQYSAYSLNRRSNIFDEYLIGNTDQKPIQNEQLDKVEYTSDSKQTISSIFLKSTNSYYQKYKQHQMTQKPELLVDDKKELEKRKEEAINRIIRNERIKEIRLKMYEYELLKEYQNTDVNVSKSDDYSSSKFSKSVEDFSSLNENLSEELTETSSVDHDYQSRLNSKSKKSINNYFTRTYGATGGNKTIYDEYRSNSNLEDDDEGLFDNDEDYESGIEDDDITINRYQKKQRVKPGYELYQLNSQSGFNFAPNQSKFHLKISIISAEVKNIVNVLKQNKSNNSIEMSSLNRAGVLSRPSAGDSSVQNGVGSTILDTLKKKMSQLKEELEVSRDEYEKTRQILEEEKRRRECVSFESIFYC</sequence>
<comment type="caution">
    <text evidence="3">The sequence shown here is derived from an EMBL/GenBank/DDBJ whole genome shotgun (WGS) entry which is preliminary data.</text>
</comment>
<evidence type="ECO:0000256" key="2">
    <source>
        <dbReference type="SAM" id="MobiDB-lite"/>
    </source>
</evidence>
<evidence type="ECO:0000256" key="1">
    <source>
        <dbReference type="SAM" id="Coils"/>
    </source>
</evidence>
<organism evidence="3 4">
    <name type="scientific">Brachionus calyciflorus</name>
    <dbReference type="NCBI Taxonomy" id="104777"/>
    <lineage>
        <taxon>Eukaryota</taxon>
        <taxon>Metazoa</taxon>
        <taxon>Spiralia</taxon>
        <taxon>Gnathifera</taxon>
        <taxon>Rotifera</taxon>
        <taxon>Eurotatoria</taxon>
        <taxon>Monogononta</taxon>
        <taxon>Pseudotrocha</taxon>
        <taxon>Ploima</taxon>
        <taxon>Brachionidae</taxon>
        <taxon>Brachionus</taxon>
    </lineage>
</organism>
<feature type="compositionally biased region" description="Low complexity" evidence="2">
    <location>
        <begin position="46"/>
        <end position="68"/>
    </location>
</feature>
<keyword evidence="1" id="KW-0175">Coiled coil</keyword>
<dbReference type="AlphaFoldDB" id="A0A814I1K6"/>
<feature type="region of interest" description="Disordered" evidence="2">
    <location>
        <begin position="39"/>
        <end position="74"/>
    </location>
</feature>
<keyword evidence="4" id="KW-1185">Reference proteome</keyword>